<gene>
    <name evidence="3" type="ORF">INF26_05660</name>
</gene>
<dbReference type="PANTHER" id="PTHR42693:SF33">
    <property type="entry name" value="ARYLSULFATASE"/>
    <property type="match status" value="1"/>
</dbReference>
<evidence type="ECO:0000256" key="1">
    <source>
        <dbReference type="ARBA" id="ARBA00008779"/>
    </source>
</evidence>
<evidence type="ECO:0000313" key="3">
    <source>
        <dbReference type="EMBL" id="MBE5024340.1"/>
    </source>
</evidence>
<keyword evidence="4" id="KW-1185">Reference proteome</keyword>
<proteinExistence type="inferred from homology"/>
<feature type="domain" description="Sulfatase N-terminal" evidence="2">
    <location>
        <begin position="3"/>
        <end position="328"/>
    </location>
</feature>
<protein>
    <submittedName>
        <fullName evidence="3">Sulfatase-like hydrolase/transferase</fullName>
    </submittedName>
</protein>
<dbReference type="CDD" id="cd16148">
    <property type="entry name" value="sulfatase_like"/>
    <property type="match status" value="1"/>
</dbReference>
<name>A0ABR9QTF1_9ACTN</name>
<evidence type="ECO:0000313" key="4">
    <source>
        <dbReference type="Proteomes" id="UP001194273"/>
    </source>
</evidence>
<dbReference type="RefSeq" id="WP_193529786.1">
    <property type="nucleotide sequence ID" value="NZ_JADCJZ010000002.1"/>
</dbReference>
<dbReference type="InterPro" id="IPR050738">
    <property type="entry name" value="Sulfatase"/>
</dbReference>
<dbReference type="PANTHER" id="PTHR42693">
    <property type="entry name" value="ARYLSULFATASE FAMILY MEMBER"/>
    <property type="match status" value="1"/>
</dbReference>
<dbReference type="SUPFAM" id="SSF53649">
    <property type="entry name" value="Alkaline phosphatase-like"/>
    <property type="match status" value="1"/>
</dbReference>
<comment type="caution">
    <text evidence="3">The sequence shown here is derived from an EMBL/GenBank/DDBJ whole genome shotgun (WGS) entry which is preliminary data.</text>
</comment>
<accession>A0ABR9QTF1</accession>
<dbReference type="InterPro" id="IPR017850">
    <property type="entry name" value="Alkaline_phosphatase_core_sf"/>
</dbReference>
<evidence type="ECO:0000259" key="2">
    <source>
        <dbReference type="Pfam" id="PF00884"/>
    </source>
</evidence>
<reference evidence="3 4" key="1">
    <citation type="submission" date="2020-10" db="EMBL/GenBank/DDBJ databases">
        <title>ChiBAC.</title>
        <authorList>
            <person name="Zenner C."/>
            <person name="Hitch T.C.A."/>
            <person name="Clavel T."/>
        </authorList>
    </citation>
    <scope>NUCLEOTIDE SEQUENCE [LARGE SCALE GENOMIC DNA]</scope>
    <source>
        <strain evidence="3 4">DSM 107455</strain>
    </source>
</reference>
<dbReference type="Proteomes" id="UP001194273">
    <property type="component" value="Unassembled WGS sequence"/>
</dbReference>
<dbReference type="Pfam" id="PF00884">
    <property type="entry name" value="Sulfatase"/>
    <property type="match status" value="1"/>
</dbReference>
<sequence>MRTVVVLMDTLRRDHLSCYNPDTACIAPNIARFAEESCRFDGHFVGSMPCMPARRDFFCGRTNFLERSWGPIEIEDVTLPKVLFERGGVRSHMITDHAHYFRIGGENYCQQFNTYEFFRGQESDPWVSLIDDPWQPERYFGDVKRQYQCNRTRITCEGEFSSVKCFEAARRWVDENEGAEDFFLMVETFDPHEPFNVPQDYLDLYGDDYDGPFFELPKYHRRDEETDAAMAHLHHRYEALITMNDRHFGEFIDRLKAAGMYDDTLIILTTDHGYCFGEREFIGKNYMPAYNEIANIPLIVHFPGGAHAGESRSQLTQNIDLMPTILDYQDVEIPETVMGRSLRAVVEKNEPIHDYALYGTFGCAVNVTDGRYTYFRGGRDQSKCFEYTTSLTTIRDWLGKGRGDQIEAGRFLPRVPYPVYRVPSGPEALVKDGGTYANEDHLFDLETDPGQTVEVEDEAVLSRMEALLVRGMREAQAPEDQFLRLGLDV</sequence>
<dbReference type="Gene3D" id="3.40.720.10">
    <property type="entry name" value="Alkaline Phosphatase, subunit A"/>
    <property type="match status" value="1"/>
</dbReference>
<organism evidence="3 4">
    <name type="scientific">Thermophilibacter gallinarum</name>
    <dbReference type="NCBI Taxonomy" id="2779357"/>
    <lineage>
        <taxon>Bacteria</taxon>
        <taxon>Bacillati</taxon>
        <taxon>Actinomycetota</taxon>
        <taxon>Coriobacteriia</taxon>
        <taxon>Coriobacteriales</taxon>
        <taxon>Atopobiaceae</taxon>
        <taxon>Thermophilibacter</taxon>
    </lineage>
</organism>
<comment type="similarity">
    <text evidence="1">Belongs to the sulfatase family.</text>
</comment>
<dbReference type="InterPro" id="IPR000917">
    <property type="entry name" value="Sulfatase_N"/>
</dbReference>
<dbReference type="EMBL" id="JADCJZ010000002">
    <property type="protein sequence ID" value="MBE5024340.1"/>
    <property type="molecule type" value="Genomic_DNA"/>
</dbReference>